<dbReference type="AlphaFoldDB" id="A0A445IHS5"/>
<dbReference type="SUPFAM" id="SSF82153">
    <property type="entry name" value="FAS1 domain"/>
    <property type="match status" value="1"/>
</dbReference>
<dbReference type="PROSITE" id="PS50213">
    <property type="entry name" value="FAS1"/>
    <property type="match status" value="1"/>
</dbReference>
<dbReference type="PANTHER" id="PTHR31218">
    <property type="entry name" value="WAT1-RELATED PROTEIN"/>
    <property type="match status" value="1"/>
</dbReference>
<dbReference type="InterPro" id="IPR000620">
    <property type="entry name" value="EamA_dom"/>
</dbReference>
<proteinExistence type="inferred from homology"/>
<feature type="transmembrane region" description="Helical" evidence="7">
    <location>
        <begin position="41"/>
        <end position="62"/>
    </location>
</feature>
<evidence type="ECO:0000259" key="8">
    <source>
        <dbReference type="PROSITE" id="PS50213"/>
    </source>
</evidence>
<name>A0A445IHS5_GLYSO</name>
<feature type="transmembrane region" description="Helical" evidence="7">
    <location>
        <begin position="137"/>
        <end position="161"/>
    </location>
</feature>
<reference evidence="9 10" key="1">
    <citation type="submission" date="2018-09" db="EMBL/GenBank/DDBJ databases">
        <title>A high-quality reference genome of wild soybean provides a powerful tool to mine soybean genomes.</title>
        <authorList>
            <person name="Xie M."/>
            <person name="Chung C.Y.L."/>
            <person name="Li M.-W."/>
            <person name="Wong F.-L."/>
            <person name="Chan T.-F."/>
            <person name="Lam H.-M."/>
        </authorList>
    </citation>
    <scope>NUCLEOTIDE SEQUENCE [LARGE SCALE GENOMIC DNA]</scope>
    <source>
        <strain evidence="10">cv. W05</strain>
        <tissue evidence="9">Hypocotyl of etiolated seedlings</tissue>
    </source>
</reference>
<keyword evidence="10" id="KW-1185">Reference proteome</keyword>
<keyword evidence="4 7" id="KW-0812">Transmembrane</keyword>
<accession>A0A445IHS5</accession>
<dbReference type="InterPro" id="IPR000782">
    <property type="entry name" value="FAS1_domain"/>
</dbReference>
<evidence type="ECO:0000256" key="1">
    <source>
        <dbReference type="ARBA" id="ARBA00004141"/>
    </source>
</evidence>
<feature type="domain" description="FAS1" evidence="8">
    <location>
        <begin position="220"/>
        <end position="297"/>
    </location>
</feature>
<evidence type="ECO:0000256" key="6">
    <source>
        <dbReference type="ARBA" id="ARBA00023136"/>
    </source>
</evidence>
<dbReference type="SUPFAM" id="SSF103481">
    <property type="entry name" value="Multidrug resistance efflux transporter EmrE"/>
    <property type="match status" value="1"/>
</dbReference>
<evidence type="ECO:0000313" key="9">
    <source>
        <dbReference type="EMBL" id="RZB85684.1"/>
    </source>
</evidence>
<evidence type="ECO:0000256" key="5">
    <source>
        <dbReference type="ARBA" id="ARBA00022989"/>
    </source>
</evidence>
<comment type="similarity">
    <text evidence="2 7">Belongs to the drug/metabolite transporter (DMT) superfamily. Plant drug/metabolite exporter (P-DME) (TC 2.A.7.4) family.</text>
</comment>
<dbReference type="EMBL" id="QZWG01000010">
    <property type="protein sequence ID" value="RZB85684.1"/>
    <property type="molecule type" value="Genomic_DNA"/>
</dbReference>
<dbReference type="Gene3D" id="2.30.180.10">
    <property type="entry name" value="FAS1 domain"/>
    <property type="match status" value="1"/>
</dbReference>
<evidence type="ECO:0000313" key="10">
    <source>
        <dbReference type="Proteomes" id="UP000289340"/>
    </source>
</evidence>
<feature type="transmembrane region" description="Helical" evidence="7">
    <location>
        <begin position="181"/>
        <end position="203"/>
    </location>
</feature>
<evidence type="ECO:0000256" key="2">
    <source>
        <dbReference type="ARBA" id="ARBA00007635"/>
    </source>
</evidence>
<dbReference type="Pfam" id="PF00892">
    <property type="entry name" value="EamA"/>
    <property type="match status" value="1"/>
</dbReference>
<organism evidence="9 10">
    <name type="scientific">Glycine soja</name>
    <name type="common">Wild soybean</name>
    <dbReference type="NCBI Taxonomy" id="3848"/>
    <lineage>
        <taxon>Eukaryota</taxon>
        <taxon>Viridiplantae</taxon>
        <taxon>Streptophyta</taxon>
        <taxon>Embryophyta</taxon>
        <taxon>Tracheophyta</taxon>
        <taxon>Spermatophyta</taxon>
        <taxon>Magnoliopsida</taxon>
        <taxon>eudicotyledons</taxon>
        <taxon>Gunneridae</taxon>
        <taxon>Pentapetalae</taxon>
        <taxon>rosids</taxon>
        <taxon>fabids</taxon>
        <taxon>Fabales</taxon>
        <taxon>Fabaceae</taxon>
        <taxon>Papilionoideae</taxon>
        <taxon>50 kb inversion clade</taxon>
        <taxon>NPAAA clade</taxon>
        <taxon>indigoferoid/millettioid clade</taxon>
        <taxon>Phaseoleae</taxon>
        <taxon>Glycine</taxon>
        <taxon>Glycine subgen. Soja</taxon>
    </lineage>
</organism>
<protein>
    <recommendedName>
        <fullName evidence="7">WAT1-related protein</fullName>
    </recommendedName>
</protein>
<evidence type="ECO:0000256" key="4">
    <source>
        <dbReference type="ARBA" id="ARBA00022692"/>
    </source>
</evidence>
<comment type="subcellular location">
    <subcellularLocation>
        <location evidence="1 7">Membrane</location>
        <topology evidence="1 7">Multi-pass membrane protein</topology>
    </subcellularLocation>
</comment>
<comment type="caution">
    <text evidence="9">The sequence shown here is derived from an EMBL/GenBank/DDBJ whole genome shotgun (WGS) entry which is preliminary data.</text>
</comment>
<comment type="caution">
    <text evidence="7">Lacks conserved residue(s) required for the propagation of feature annotation.</text>
</comment>
<gene>
    <name evidence="9" type="ORF">D0Y65_025997</name>
</gene>
<keyword evidence="6 7" id="KW-0472">Membrane</keyword>
<dbReference type="InterPro" id="IPR036378">
    <property type="entry name" value="FAS1_dom_sf"/>
</dbReference>
<dbReference type="GO" id="GO:0016020">
    <property type="term" value="C:membrane"/>
    <property type="evidence" value="ECO:0007669"/>
    <property type="project" value="UniProtKB-SubCell"/>
</dbReference>
<comment type="similarity">
    <text evidence="3">Belongs to the fasciclin-like AGP family.</text>
</comment>
<evidence type="ECO:0000256" key="3">
    <source>
        <dbReference type="ARBA" id="ARBA00007843"/>
    </source>
</evidence>
<evidence type="ECO:0000256" key="7">
    <source>
        <dbReference type="RuleBase" id="RU363077"/>
    </source>
</evidence>
<dbReference type="GO" id="GO:0022857">
    <property type="term" value="F:transmembrane transporter activity"/>
    <property type="evidence" value="ECO:0007669"/>
    <property type="project" value="InterPro"/>
</dbReference>
<keyword evidence="5 7" id="KW-1133">Transmembrane helix</keyword>
<dbReference type="InterPro" id="IPR030184">
    <property type="entry name" value="WAT1-related"/>
</dbReference>
<sequence length="297" mass="33378">METQNWFERLKPFAAVVSIQFGYAAMDVLSKAAMNKGMSNYVFVVYRHAVAFFVMAPLAWFFDKKVRPKMTLSIFMKIAVLSWIEPVIDQNLYFLGMKYTTATFAVTITNMLPAITFIFACILRLEKIKIRSIRSQAKVVGTLTTVSGAMVMTLLKGPVLFGSHGSNDHSQHNGTSMRHTITGFILITIGCFCWACFVILQLLRELLMAALFVLATLFDTHNITNILTKHPEFSTFKHYLTLTHLAPEINGKTTITVCAVNKAAMSNLLSKHPSIYTVKNVLSLHVLLDYFGAKKHH</sequence>
<dbReference type="Proteomes" id="UP000289340">
    <property type="component" value="Chromosome 10"/>
</dbReference>
<feature type="transmembrane region" description="Helical" evidence="7">
    <location>
        <begin position="102"/>
        <end position="125"/>
    </location>
</feature>
<dbReference type="InterPro" id="IPR037185">
    <property type="entry name" value="EmrE-like"/>
</dbReference>